<feature type="compositionally biased region" description="Low complexity" evidence="1">
    <location>
        <begin position="162"/>
        <end position="177"/>
    </location>
</feature>
<protein>
    <submittedName>
        <fullName evidence="2">Uncharacterized protein</fullName>
    </submittedName>
</protein>
<dbReference type="PANTHER" id="PTHR32091:SF20">
    <property type="entry name" value="EUKARYOTIC TRANSLATION INITIATION FACTOR 4B1"/>
    <property type="match status" value="1"/>
</dbReference>
<gene>
    <name evidence="2" type="ORF">GOP47_0008660</name>
</gene>
<dbReference type="GO" id="GO:0003743">
    <property type="term" value="F:translation initiation factor activity"/>
    <property type="evidence" value="ECO:0007669"/>
    <property type="project" value="InterPro"/>
</dbReference>
<feature type="region of interest" description="Disordered" evidence="1">
    <location>
        <begin position="515"/>
        <end position="561"/>
    </location>
</feature>
<proteinExistence type="predicted"/>
<organism evidence="2 3">
    <name type="scientific">Adiantum capillus-veneris</name>
    <name type="common">Maidenhair fern</name>
    <dbReference type="NCBI Taxonomy" id="13818"/>
    <lineage>
        <taxon>Eukaryota</taxon>
        <taxon>Viridiplantae</taxon>
        <taxon>Streptophyta</taxon>
        <taxon>Embryophyta</taxon>
        <taxon>Tracheophyta</taxon>
        <taxon>Polypodiopsida</taxon>
        <taxon>Polypodiidae</taxon>
        <taxon>Polypodiales</taxon>
        <taxon>Pteridineae</taxon>
        <taxon>Pteridaceae</taxon>
        <taxon>Vittarioideae</taxon>
        <taxon>Adiantum</taxon>
    </lineage>
</organism>
<reference evidence="2" key="1">
    <citation type="submission" date="2021-01" db="EMBL/GenBank/DDBJ databases">
        <title>Adiantum capillus-veneris genome.</title>
        <authorList>
            <person name="Fang Y."/>
            <person name="Liao Q."/>
        </authorList>
    </citation>
    <scope>NUCLEOTIDE SEQUENCE</scope>
    <source>
        <strain evidence="2">H3</strain>
        <tissue evidence="2">Leaf</tissue>
    </source>
</reference>
<feature type="compositionally biased region" description="Basic and acidic residues" evidence="1">
    <location>
        <begin position="352"/>
        <end position="364"/>
    </location>
</feature>
<dbReference type="AlphaFoldDB" id="A0A9D4UZE5"/>
<feature type="compositionally biased region" description="Polar residues" evidence="1">
    <location>
        <begin position="377"/>
        <end position="390"/>
    </location>
</feature>
<feature type="compositionally biased region" description="Low complexity" evidence="1">
    <location>
        <begin position="319"/>
        <end position="330"/>
    </location>
</feature>
<evidence type="ECO:0000313" key="2">
    <source>
        <dbReference type="EMBL" id="KAI5076595.1"/>
    </source>
</evidence>
<dbReference type="InterPro" id="IPR010433">
    <property type="entry name" value="EIF-4B_pln"/>
</dbReference>
<comment type="caution">
    <text evidence="2">The sequence shown here is derived from an EMBL/GenBank/DDBJ whole genome shotgun (WGS) entry which is preliminary data.</text>
</comment>
<evidence type="ECO:0000256" key="1">
    <source>
        <dbReference type="SAM" id="MobiDB-lite"/>
    </source>
</evidence>
<feature type="compositionally biased region" description="Basic and acidic residues" evidence="1">
    <location>
        <begin position="99"/>
        <end position="108"/>
    </location>
</feature>
<feature type="compositionally biased region" description="Basic and acidic residues" evidence="1">
    <location>
        <begin position="651"/>
        <end position="663"/>
    </location>
</feature>
<feature type="compositionally biased region" description="Polar residues" evidence="1">
    <location>
        <begin position="58"/>
        <end position="73"/>
    </location>
</feature>
<dbReference type="EMBL" id="JABFUD020000008">
    <property type="protein sequence ID" value="KAI5076595.1"/>
    <property type="molecule type" value="Genomic_DNA"/>
</dbReference>
<feature type="compositionally biased region" description="Basic and acidic residues" evidence="1">
    <location>
        <begin position="288"/>
        <end position="300"/>
    </location>
</feature>
<feature type="compositionally biased region" description="Low complexity" evidence="1">
    <location>
        <begin position="534"/>
        <end position="548"/>
    </location>
</feature>
<dbReference type="OrthoDB" id="2021148at2759"/>
<feature type="compositionally biased region" description="Basic and acidic residues" evidence="1">
    <location>
        <begin position="184"/>
        <end position="196"/>
    </location>
</feature>
<dbReference type="GO" id="GO:0003729">
    <property type="term" value="F:mRNA binding"/>
    <property type="evidence" value="ECO:0007669"/>
    <property type="project" value="TreeGrafter"/>
</dbReference>
<feature type="region of interest" description="Disordered" evidence="1">
    <location>
        <begin position="39"/>
        <end position="411"/>
    </location>
</feature>
<keyword evidence="3" id="KW-1185">Reference proteome</keyword>
<sequence length="784" mass="87324">MSKPWAIGDWAAEAERAEEEENARLAAEAAAAAAFAPIDDASSTRANSLPGKTRSKKQTFSISEFTTGRSVSHGTRVRDNTASPGFVPPQAMVMLPTGPRDRSGEQDHYIGLGGAFQNHRGGGNYRGVPDRFGDEPEYGRLGNDRMVSGLLHDRVQNEPSRADGSSDWSSSKKVILSRAGASGGDRKSLPEGEKRVQRLGHSEPLPSRADGVDNWGLAKRSLPLGPAESRPARRNDDSRQLFCVNEADNWTTSKKTVSPPGTEVTHAQSCADEATNWLSTKTMSMGLRDGEPRPPADRAKTVQLHQRAAEDLRRNPVVSTPQTQLPSSSPDATSSLPPPRPKPKSNPFGSARPREEVLANRDPDDQNQIGTKDLGRPSSNLSSRPITPETSGELAVKPRPKVNPFGNAKPREVLLQERGKDWRKMDFDLEHRAVERLETQEEIALREEIRVLTELSKQKEEACSQKTNGYAPDPSVRQDTRLHLILEDLRIKERQLQELTLTLDDKVRFSQKFVGMAGPQAGRSDLGRRSETFGRPGSRPSSRPGSRSGRSDTGINYDFTERLEPRRTFDASDQTYLLSEYGSWAGSGQVANFRENTMAPERMGSWSGHKASRGFEPSERRDWQSAVSELGTADKYSQQAGGPDVWTRSNDGSHERPTSWRGQERGYYRGGEGRLINIYLPIQEEQSLGKWLSKAVAENDISRLHIPLAVMQISFLRPRKEFLRFQGFCYSCCAESLLHFIAVDMILSIMLKRELHLKPHQEIHKCLWPQIARTDLPPLRTTYK</sequence>
<feature type="region of interest" description="Disordered" evidence="1">
    <location>
        <begin position="601"/>
        <end position="620"/>
    </location>
</feature>
<accession>A0A9D4UZE5</accession>
<feature type="region of interest" description="Disordered" evidence="1">
    <location>
        <begin position="633"/>
        <end position="663"/>
    </location>
</feature>
<feature type="compositionally biased region" description="Basic and acidic residues" evidence="1">
    <location>
        <begin position="128"/>
        <end position="138"/>
    </location>
</feature>
<dbReference type="Pfam" id="PF06273">
    <property type="entry name" value="eIF-4B"/>
    <property type="match status" value="2"/>
</dbReference>
<feature type="compositionally biased region" description="Basic and acidic residues" evidence="1">
    <location>
        <begin position="230"/>
        <end position="239"/>
    </location>
</feature>
<dbReference type="Proteomes" id="UP000886520">
    <property type="component" value="Chromosome 8"/>
</dbReference>
<dbReference type="PANTHER" id="PTHR32091">
    <property type="entry name" value="EUKARYOTIC TRANSLATION INITIATION FACTOR 4B"/>
    <property type="match status" value="1"/>
</dbReference>
<evidence type="ECO:0000313" key="3">
    <source>
        <dbReference type="Proteomes" id="UP000886520"/>
    </source>
</evidence>
<name>A0A9D4UZE5_ADICA</name>